<dbReference type="GO" id="GO:0005886">
    <property type="term" value="C:plasma membrane"/>
    <property type="evidence" value="ECO:0007669"/>
    <property type="project" value="UniProtKB-SubCell"/>
</dbReference>
<accession>A0A6P8ZN12</accession>
<dbReference type="KEGG" id="tpal:117645452"/>
<evidence type="ECO:0000256" key="6">
    <source>
        <dbReference type="ARBA" id="ARBA00023170"/>
    </source>
</evidence>
<keyword evidence="7" id="KW-0325">Glycoprotein</keyword>
<dbReference type="InParanoid" id="A0A6P8ZN12"/>
<evidence type="ECO:0000256" key="2">
    <source>
        <dbReference type="ARBA" id="ARBA00022475"/>
    </source>
</evidence>
<evidence type="ECO:0000256" key="7">
    <source>
        <dbReference type="ARBA" id="ARBA00023180"/>
    </source>
</evidence>
<comment type="subcellular location">
    <subcellularLocation>
        <location evidence="1">Cell membrane</location>
        <topology evidence="1">Multi-pass membrane protein</topology>
    </subcellularLocation>
</comment>
<keyword evidence="2" id="KW-1003">Cell membrane</keyword>
<evidence type="ECO:0000313" key="9">
    <source>
        <dbReference type="Proteomes" id="UP000515158"/>
    </source>
</evidence>
<name>A0A6P8ZN12_THRPL</name>
<dbReference type="PANTHER" id="PTHR42643">
    <property type="entry name" value="IONOTROPIC RECEPTOR 20A-RELATED"/>
    <property type="match status" value="1"/>
</dbReference>
<dbReference type="GeneID" id="117645452"/>
<dbReference type="Proteomes" id="UP000515158">
    <property type="component" value="Unplaced"/>
</dbReference>
<keyword evidence="4 8" id="KW-1133">Transmembrane helix</keyword>
<reference evidence="10" key="1">
    <citation type="submission" date="2025-08" db="UniProtKB">
        <authorList>
            <consortium name="RefSeq"/>
        </authorList>
    </citation>
    <scope>IDENTIFICATION</scope>
    <source>
        <tissue evidence="10">Total insect</tissue>
    </source>
</reference>
<dbReference type="PANTHER" id="PTHR42643:SF24">
    <property type="entry name" value="IONOTROPIC RECEPTOR 60A"/>
    <property type="match status" value="1"/>
</dbReference>
<keyword evidence="6" id="KW-0675">Receptor</keyword>
<keyword evidence="3 8" id="KW-0812">Transmembrane</keyword>
<keyword evidence="9" id="KW-1185">Reference proteome</keyword>
<protein>
    <submittedName>
        <fullName evidence="10">Uncharacterized protein LOC117645452</fullName>
    </submittedName>
</protein>
<dbReference type="RefSeq" id="XP_034241549.1">
    <property type="nucleotide sequence ID" value="XM_034385658.1"/>
</dbReference>
<organism evidence="10">
    <name type="scientific">Thrips palmi</name>
    <name type="common">Melon thrips</name>
    <dbReference type="NCBI Taxonomy" id="161013"/>
    <lineage>
        <taxon>Eukaryota</taxon>
        <taxon>Metazoa</taxon>
        <taxon>Ecdysozoa</taxon>
        <taxon>Arthropoda</taxon>
        <taxon>Hexapoda</taxon>
        <taxon>Insecta</taxon>
        <taxon>Pterygota</taxon>
        <taxon>Neoptera</taxon>
        <taxon>Paraneoptera</taxon>
        <taxon>Thysanoptera</taxon>
        <taxon>Terebrantia</taxon>
        <taxon>Thripoidea</taxon>
        <taxon>Thripidae</taxon>
        <taxon>Thrips</taxon>
    </lineage>
</organism>
<evidence type="ECO:0000256" key="3">
    <source>
        <dbReference type="ARBA" id="ARBA00022692"/>
    </source>
</evidence>
<evidence type="ECO:0000313" key="10">
    <source>
        <dbReference type="RefSeq" id="XP_034241549.1"/>
    </source>
</evidence>
<evidence type="ECO:0000256" key="4">
    <source>
        <dbReference type="ARBA" id="ARBA00022989"/>
    </source>
</evidence>
<evidence type="ECO:0000256" key="5">
    <source>
        <dbReference type="ARBA" id="ARBA00023136"/>
    </source>
</evidence>
<keyword evidence="5 8" id="KW-0472">Membrane</keyword>
<gene>
    <name evidence="10" type="primary">LOC117645452</name>
</gene>
<dbReference type="InterPro" id="IPR052192">
    <property type="entry name" value="Insect_Ionotropic_Sensory_Rcpt"/>
</dbReference>
<proteinExistence type="predicted"/>
<feature type="transmembrane region" description="Helical" evidence="8">
    <location>
        <begin position="289"/>
        <end position="311"/>
    </location>
</feature>
<evidence type="ECO:0000256" key="8">
    <source>
        <dbReference type="SAM" id="Phobius"/>
    </source>
</evidence>
<dbReference type="AlphaFoldDB" id="A0A6P8ZN12"/>
<evidence type="ECO:0000256" key="1">
    <source>
        <dbReference type="ARBA" id="ARBA00004651"/>
    </source>
</evidence>
<sequence length="329" mass="36023">MDILTTALALVPALPFVPFPWERARSYAVVPAPLGLRRGPLAAWAGEMSPAACWSTHAAILAVATGMCLLRRRGPLSCDATKALSKPLPSGLRLLQRPVLGCWLLVGVVLLASYQGRLLSSANDRDSVGDIKCVGQLADSNLTILLPNPVSNVLFLLREWRLAGRVRYTEPEGLSLADVLRHIGAVRDAATLVTQASVENLPPLQMQRARVRLFLLPQSMDATDHVVMRGWPFEASFRRFLGRWRAAGLYSKFSFRETSGLAHQAARPQVPRTSFEPLRLKQVQPVVRVLLTGCLSSCLVLVVELFVSFTVSATQDSMGRSNHISNGRN</sequence>